<dbReference type="AlphaFoldDB" id="A0A0J9RGM6"/>
<sequence>MWYTTVRNPSIALIKQGYHILAEYNLVKEELKNIYAIPSYACGLHWFGVIFVHSGIYAGSVFRFSILLPDNFPVDISLPTVVFSTAVLHPHICPQNKTLDLAHFLNEWRKDEHHIWHVLRYIQAIFADPEGSICTGQSSSGDLVVMDEVRNMDALNMLAKSRPEYIKRVQEQAILSRNLIYDLPPTEDPHYIIVEPYCAERHLKFMDQLKSPCWKEATSMDCSQPSQYLGHIDSSRQLDEEEANQVVKLHCGRVPEPQREAAEVSL</sequence>
<evidence type="ECO:0000259" key="1">
    <source>
        <dbReference type="PROSITE" id="PS50127"/>
    </source>
</evidence>
<proteinExistence type="predicted"/>
<dbReference type="OrthoDB" id="5596422at2759"/>
<gene>
    <name evidence="2" type="primary">Dsim\GD25298</name>
    <name evidence="2" type="ORF">Dsimw501_GD25298</name>
</gene>
<name>A0A0J9RGM6_DROSI</name>
<organism evidence="2 3">
    <name type="scientific">Drosophila simulans</name>
    <name type="common">Fruit fly</name>
    <dbReference type="NCBI Taxonomy" id="7240"/>
    <lineage>
        <taxon>Eukaryota</taxon>
        <taxon>Metazoa</taxon>
        <taxon>Ecdysozoa</taxon>
        <taxon>Arthropoda</taxon>
        <taxon>Hexapoda</taxon>
        <taxon>Insecta</taxon>
        <taxon>Pterygota</taxon>
        <taxon>Neoptera</taxon>
        <taxon>Endopterygota</taxon>
        <taxon>Diptera</taxon>
        <taxon>Brachycera</taxon>
        <taxon>Muscomorpha</taxon>
        <taxon>Ephydroidea</taxon>
        <taxon>Drosophilidae</taxon>
        <taxon>Drosophila</taxon>
        <taxon>Sophophora</taxon>
    </lineage>
</organism>
<dbReference type="PROSITE" id="PS50127">
    <property type="entry name" value="UBC_2"/>
    <property type="match status" value="1"/>
</dbReference>
<accession>A0A0J9RGM6</accession>
<evidence type="ECO:0000313" key="3">
    <source>
        <dbReference type="Proteomes" id="UP000035880"/>
    </source>
</evidence>
<dbReference type="Pfam" id="PF00179">
    <property type="entry name" value="UQ_con"/>
    <property type="match status" value="1"/>
</dbReference>
<dbReference type="CDD" id="cd23814">
    <property type="entry name" value="UEV_AKTIP"/>
    <property type="match status" value="1"/>
</dbReference>
<dbReference type="Gene3D" id="3.10.110.10">
    <property type="entry name" value="Ubiquitin Conjugating Enzyme"/>
    <property type="match status" value="1"/>
</dbReference>
<dbReference type="KEGG" id="dsi:Dsimw501_GD25298"/>
<dbReference type="Proteomes" id="UP000035880">
    <property type="component" value="Chromosome 2R"/>
</dbReference>
<dbReference type="EMBL" id="CM002911">
    <property type="protein sequence ID" value="KMY95213.1"/>
    <property type="molecule type" value="Genomic_DNA"/>
</dbReference>
<dbReference type="Bgee" id="FBgn0196596">
    <property type="expression patterns" value="Expressed in male reproductive system and 2 other cell types or tissues"/>
</dbReference>
<dbReference type="InterPro" id="IPR000608">
    <property type="entry name" value="UBC"/>
</dbReference>
<evidence type="ECO:0000313" key="2">
    <source>
        <dbReference type="EMBL" id="KMY95213.1"/>
    </source>
</evidence>
<dbReference type="SUPFAM" id="SSF54495">
    <property type="entry name" value="UBC-like"/>
    <property type="match status" value="1"/>
</dbReference>
<reference evidence="2 3" key="1">
    <citation type="journal article" date="2013" name="Genome Res.">
        <title>A second-generation assembly of the Drosophila simulans genome provides new insights into patterns of lineage-specific divergence.</title>
        <authorList>
            <person name="Hu T.T."/>
            <person name="Eisen M.B."/>
            <person name="Thornton K.R."/>
            <person name="Andolfatto P."/>
        </authorList>
    </citation>
    <scope>NUCLEOTIDE SEQUENCE [LARGE SCALE GENOMIC DNA]</scope>
    <source>
        <strain evidence="3">w501</strain>
    </source>
</reference>
<protein>
    <recommendedName>
        <fullName evidence="1">UBC core domain-containing protein</fullName>
    </recommendedName>
</protein>
<dbReference type="SMART" id="SM00212">
    <property type="entry name" value="UBCc"/>
    <property type="match status" value="1"/>
</dbReference>
<feature type="domain" description="UBC core" evidence="1">
    <location>
        <begin position="15"/>
        <end position="178"/>
    </location>
</feature>
<dbReference type="InterPro" id="IPR016135">
    <property type="entry name" value="UBQ-conjugating_enzyme/RWD"/>
</dbReference>